<evidence type="ECO:0000313" key="1">
    <source>
        <dbReference type="EMBL" id="DAF55006.1"/>
    </source>
</evidence>
<proteinExistence type="predicted"/>
<protein>
    <submittedName>
        <fullName evidence="1">Uncharacterized protein</fullName>
    </submittedName>
</protein>
<sequence>MGKRGITTSLFSCLKWHKFTVALPYNYDMKKGLCHV</sequence>
<organism evidence="1">
    <name type="scientific">Siphoviridae sp. ctXzK3</name>
    <dbReference type="NCBI Taxonomy" id="2827889"/>
    <lineage>
        <taxon>Viruses</taxon>
        <taxon>Duplodnaviria</taxon>
        <taxon>Heunggongvirae</taxon>
        <taxon>Uroviricota</taxon>
        <taxon>Caudoviricetes</taxon>
    </lineage>
</organism>
<dbReference type="EMBL" id="BK032684">
    <property type="protein sequence ID" value="DAF55006.1"/>
    <property type="molecule type" value="Genomic_DNA"/>
</dbReference>
<accession>A0A8S5SVM0</accession>
<reference evidence="1" key="1">
    <citation type="journal article" date="2021" name="Proc. Natl. Acad. Sci. U.S.A.">
        <title>A Catalog of Tens of Thousands of Viruses from Human Metagenomes Reveals Hidden Associations with Chronic Diseases.</title>
        <authorList>
            <person name="Tisza M.J."/>
            <person name="Buck C.B."/>
        </authorList>
    </citation>
    <scope>NUCLEOTIDE SEQUENCE</scope>
    <source>
        <strain evidence="1">CtXzK3</strain>
    </source>
</reference>
<name>A0A8S5SVM0_9CAUD</name>